<accession>M7SID8</accession>
<feature type="coiled-coil region" evidence="1">
    <location>
        <begin position="82"/>
        <end position="109"/>
    </location>
</feature>
<dbReference type="AlphaFoldDB" id="M7SID8"/>
<name>M7SID8_EUTLA</name>
<feature type="region of interest" description="Disordered" evidence="2">
    <location>
        <begin position="178"/>
        <end position="209"/>
    </location>
</feature>
<keyword evidence="5" id="KW-1185">Reference proteome</keyword>
<organism evidence="4 5">
    <name type="scientific">Eutypa lata (strain UCR-EL1)</name>
    <name type="common">Grapevine dieback disease fungus</name>
    <name type="synonym">Eutypa armeniacae</name>
    <dbReference type="NCBI Taxonomy" id="1287681"/>
    <lineage>
        <taxon>Eukaryota</taxon>
        <taxon>Fungi</taxon>
        <taxon>Dikarya</taxon>
        <taxon>Ascomycota</taxon>
        <taxon>Pezizomycotina</taxon>
        <taxon>Sordariomycetes</taxon>
        <taxon>Xylariomycetidae</taxon>
        <taxon>Xylariales</taxon>
        <taxon>Diatrypaceae</taxon>
        <taxon>Eutypa</taxon>
    </lineage>
</organism>
<dbReference type="OrthoDB" id="5419542at2759"/>
<gene>
    <name evidence="4" type="ORF">UCREL1_6932</name>
</gene>
<dbReference type="HOGENOM" id="CLU_043821_0_0_1"/>
<evidence type="ECO:0000256" key="2">
    <source>
        <dbReference type="SAM" id="MobiDB-lite"/>
    </source>
</evidence>
<dbReference type="KEGG" id="ela:UCREL1_6932"/>
<dbReference type="EMBL" id="KB706712">
    <property type="protein sequence ID" value="EMR66084.1"/>
    <property type="molecule type" value="Genomic_DNA"/>
</dbReference>
<dbReference type="eggNOG" id="ENOG502S40Z">
    <property type="taxonomic scope" value="Eukaryota"/>
</dbReference>
<keyword evidence="3" id="KW-1133">Transmembrane helix</keyword>
<dbReference type="OMA" id="SADMDGP"/>
<dbReference type="Proteomes" id="UP000012174">
    <property type="component" value="Unassembled WGS sequence"/>
</dbReference>
<sequence>MASTITDLRDSLMDLGKFSTTTTRRLDDTYYAVLEKLGMLQSTIAAFKELADNSQELNEVFKTESREVAAEVESQLDAFGQFDDQQQRIEDLQGRIQTGREKVQALSERVGVVQKRIEGWERADKEWQERTRKRLKVVWLIMSSLVCIVALLFVSAKYGLGSIDASSVSDLATGKNYGRPPLDDLSNNGSKSAEAMTDEVREELNKRRGDGSVEDALLRAFDEL</sequence>
<keyword evidence="3" id="KW-0812">Transmembrane</keyword>
<evidence type="ECO:0000256" key="1">
    <source>
        <dbReference type="SAM" id="Coils"/>
    </source>
</evidence>
<evidence type="ECO:0000256" key="3">
    <source>
        <dbReference type="SAM" id="Phobius"/>
    </source>
</evidence>
<evidence type="ECO:0000313" key="4">
    <source>
        <dbReference type="EMBL" id="EMR66084.1"/>
    </source>
</evidence>
<proteinExistence type="predicted"/>
<reference evidence="5" key="1">
    <citation type="journal article" date="2013" name="Genome Announc.">
        <title>Draft genome sequence of the grapevine dieback fungus Eutypa lata UCR-EL1.</title>
        <authorList>
            <person name="Blanco-Ulate B."/>
            <person name="Rolshausen P.E."/>
            <person name="Cantu D."/>
        </authorList>
    </citation>
    <scope>NUCLEOTIDE SEQUENCE [LARGE SCALE GENOMIC DNA]</scope>
    <source>
        <strain evidence="5">UCR-EL1</strain>
    </source>
</reference>
<evidence type="ECO:0000313" key="5">
    <source>
        <dbReference type="Proteomes" id="UP000012174"/>
    </source>
</evidence>
<keyword evidence="1" id="KW-0175">Coiled coil</keyword>
<feature type="compositionally biased region" description="Basic and acidic residues" evidence="2">
    <location>
        <begin position="198"/>
        <end position="209"/>
    </location>
</feature>
<keyword evidence="3" id="KW-0472">Membrane</keyword>
<dbReference type="STRING" id="1287681.M7SID8"/>
<protein>
    <submittedName>
        <fullName evidence="4">Uncharacterized protein</fullName>
    </submittedName>
</protein>
<feature type="transmembrane region" description="Helical" evidence="3">
    <location>
        <begin position="137"/>
        <end position="160"/>
    </location>
</feature>